<proteinExistence type="inferred from homology"/>
<name>A0A348B3H6_9CREN</name>
<keyword evidence="6" id="KW-0324">Glycolysis</keyword>
<evidence type="ECO:0000256" key="1">
    <source>
        <dbReference type="ARBA" id="ARBA00001946"/>
    </source>
</evidence>
<comment type="pathway">
    <text evidence="2">Carbohydrate degradation; glycolysis; pyruvate from D-glyceraldehyde 3-phosphate: step 4/5.</text>
</comment>
<dbReference type="EMBL" id="AP018553">
    <property type="protein sequence ID" value="BBD72728.1"/>
    <property type="molecule type" value="Genomic_DNA"/>
</dbReference>
<dbReference type="AlphaFoldDB" id="A0A348B3H6"/>
<evidence type="ECO:0000259" key="8">
    <source>
        <dbReference type="SMART" id="SM01192"/>
    </source>
</evidence>
<dbReference type="Pfam" id="PF00113">
    <property type="entry name" value="Enolase_C"/>
    <property type="match status" value="1"/>
</dbReference>
<protein>
    <recommendedName>
        <fullName evidence="4">phosphopyruvate hydratase</fullName>
        <ecNumber evidence="4">4.2.1.11</ecNumber>
    </recommendedName>
</protein>
<keyword evidence="7" id="KW-0456">Lyase</keyword>
<comment type="similarity">
    <text evidence="3">Belongs to the enolase family.</text>
</comment>
<evidence type="ECO:0000313" key="9">
    <source>
        <dbReference type="EMBL" id="BBD72728.1"/>
    </source>
</evidence>
<gene>
    <name evidence="9" type="ORF">HS1genome_1117</name>
</gene>
<dbReference type="PROSITE" id="PS00164">
    <property type="entry name" value="ENOLASE"/>
    <property type="match status" value="1"/>
</dbReference>
<dbReference type="GO" id="GO:0000287">
    <property type="term" value="F:magnesium ion binding"/>
    <property type="evidence" value="ECO:0007669"/>
    <property type="project" value="InterPro"/>
</dbReference>
<dbReference type="PRINTS" id="PR00148">
    <property type="entry name" value="ENOLASE"/>
</dbReference>
<keyword evidence="10" id="KW-1185">Reference proteome</keyword>
<evidence type="ECO:0000256" key="3">
    <source>
        <dbReference type="ARBA" id="ARBA00009604"/>
    </source>
</evidence>
<dbReference type="GO" id="GO:0000015">
    <property type="term" value="C:phosphopyruvate hydratase complex"/>
    <property type="evidence" value="ECO:0007669"/>
    <property type="project" value="InterPro"/>
</dbReference>
<organism evidence="9 10">
    <name type="scientific">Sulfodiicoccus acidiphilus</name>
    <dbReference type="NCBI Taxonomy" id="1670455"/>
    <lineage>
        <taxon>Archaea</taxon>
        <taxon>Thermoproteota</taxon>
        <taxon>Thermoprotei</taxon>
        <taxon>Sulfolobales</taxon>
        <taxon>Sulfolobaceae</taxon>
        <taxon>Sulfodiicoccus</taxon>
    </lineage>
</organism>
<sequence>MESVDQALELLSSTIEELGFKGKVSLGIDAAATDFFNTSTEKYEIDGRALSPGELLDFYIELASKYDLVYMEDPFNENDLQSFAELNSKVQNMVIVGDDLYTTNVEYLRKGLRLRATGGVIVKPNQVGTLSETYQFCKEALDGFNKIVVSHRSGETEDSFVADLAVGLSAHFVKTGAPARGERTSKYNRLLEIEKIHHLRYRGKSA</sequence>
<dbReference type="InterPro" id="IPR020809">
    <property type="entry name" value="Enolase_CS"/>
</dbReference>
<dbReference type="Proteomes" id="UP000276741">
    <property type="component" value="Chromosome"/>
</dbReference>
<dbReference type="PANTHER" id="PTHR11902:SF1">
    <property type="entry name" value="ENOLASE"/>
    <property type="match status" value="1"/>
</dbReference>
<evidence type="ECO:0000256" key="2">
    <source>
        <dbReference type="ARBA" id="ARBA00005031"/>
    </source>
</evidence>
<evidence type="ECO:0000256" key="5">
    <source>
        <dbReference type="ARBA" id="ARBA00022842"/>
    </source>
</evidence>
<dbReference type="SMART" id="SM01192">
    <property type="entry name" value="Enolase_C"/>
    <property type="match status" value="1"/>
</dbReference>
<accession>A0A348B3H6</accession>
<dbReference type="EC" id="4.2.1.11" evidence="4"/>
<reference evidence="10" key="1">
    <citation type="submission" date="2018-04" db="EMBL/GenBank/DDBJ databases">
        <title>Complete genome sequence of Sulfodiicoccus acidiphilus strain HS-1.</title>
        <authorList>
            <person name="Sakai H.D."/>
            <person name="Kurosawa N."/>
        </authorList>
    </citation>
    <scope>NUCLEOTIDE SEQUENCE [LARGE SCALE GENOMIC DNA]</scope>
    <source>
        <strain evidence="10">HS-1</strain>
    </source>
</reference>
<comment type="cofactor">
    <cofactor evidence="1">
        <name>Mg(2+)</name>
        <dbReference type="ChEBI" id="CHEBI:18420"/>
    </cofactor>
</comment>
<dbReference type="InterPro" id="IPR000941">
    <property type="entry name" value="Enolase"/>
</dbReference>
<keyword evidence="5" id="KW-0460">Magnesium</keyword>
<feature type="domain" description="Enolase C-terminal TIM barrel" evidence="8">
    <location>
        <begin position="1"/>
        <end position="202"/>
    </location>
</feature>
<evidence type="ECO:0000256" key="4">
    <source>
        <dbReference type="ARBA" id="ARBA00012058"/>
    </source>
</evidence>
<dbReference type="Gene3D" id="3.20.20.120">
    <property type="entry name" value="Enolase-like C-terminal domain"/>
    <property type="match status" value="1"/>
</dbReference>
<dbReference type="SUPFAM" id="SSF51604">
    <property type="entry name" value="Enolase C-terminal domain-like"/>
    <property type="match status" value="1"/>
</dbReference>
<dbReference type="InterPro" id="IPR020810">
    <property type="entry name" value="Enolase_C"/>
</dbReference>
<dbReference type="InterPro" id="IPR036849">
    <property type="entry name" value="Enolase-like_C_sf"/>
</dbReference>
<evidence type="ECO:0000256" key="7">
    <source>
        <dbReference type="ARBA" id="ARBA00023239"/>
    </source>
</evidence>
<dbReference type="GO" id="GO:0006096">
    <property type="term" value="P:glycolytic process"/>
    <property type="evidence" value="ECO:0007669"/>
    <property type="project" value="UniProtKB-UniPathway"/>
</dbReference>
<dbReference type="PANTHER" id="PTHR11902">
    <property type="entry name" value="ENOLASE"/>
    <property type="match status" value="1"/>
</dbReference>
<evidence type="ECO:0000313" key="10">
    <source>
        <dbReference type="Proteomes" id="UP000276741"/>
    </source>
</evidence>
<evidence type="ECO:0000256" key="6">
    <source>
        <dbReference type="ARBA" id="ARBA00023152"/>
    </source>
</evidence>
<dbReference type="GO" id="GO:0004634">
    <property type="term" value="F:phosphopyruvate hydratase activity"/>
    <property type="evidence" value="ECO:0007669"/>
    <property type="project" value="UniProtKB-EC"/>
</dbReference>
<dbReference type="UniPathway" id="UPA00109">
    <property type="reaction ID" value="UER00187"/>
</dbReference>
<dbReference type="KEGG" id="sacd:HS1genome_1117"/>